<protein>
    <recommendedName>
        <fullName evidence="3">Ig-like domain-containing protein</fullName>
    </recommendedName>
</protein>
<dbReference type="PROSITE" id="PS50835">
    <property type="entry name" value="IG_LIKE"/>
    <property type="match status" value="1"/>
</dbReference>
<keyword evidence="1" id="KW-0812">Transmembrane</keyword>
<feature type="chain" id="PRO_5038340563" description="Ig-like domain-containing protein" evidence="2">
    <location>
        <begin position="21"/>
        <end position="226"/>
    </location>
</feature>
<keyword evidence="1" id="KW-0472">Membrane</keyword>
<reference evidence="4 5" key="1">
    <citation type="submission" date="2021-06" db="EMBL/GenBank/DDBJ databases">
        <title>Chromosome-level genome assembly of the red-tail catfish (Hemibagrus wyckioides).</title>
        <authorList>
            <person name="Shao F."/>
        </authorList>
    </citation>
    <scope>NUCLEOTIDE SEQUENCE [LARGE SCALE GENOMIC DNA]</scope>
    <source>
        <strain evidence="4">EC202008001</strain>
        <tissue evidence="4">Blood</tissue>
    </source>
</reference>
<dbReference type="InterPro" id="IPR036179">
    <property type="entry name" value="Ig-like_dom_sf"/>
</dbReference>
<dbReference type="Pfam" id="PF07686">
    <property type="entry name" value="V-set"/>
    <property type="match status" value="1"/>
</dbReference>
<gene>
    <name evidence="4" type="ORF">KOW79_012665</name>
</gene>
<dbReference type="InterPro" id="IPR003599">
    <property type="entry name" value="Ig_sub"/>
</dbReference>
<evidence type="ECO:0000313" key="4">
    <source>
        <dbReference type="EMBL" id="KAG7324649.1"/>
    </source>
</evidence>
<keyword evidence="1" id="KW-1133">Transmembrane helix</keyword>
<evidence type="ECO:0000259" key="3">
    <source>
        <dbReference type="PROSITE" id="PS50835"/>
    </source>
</evidence>
<accession>A0A9D3SMF7</accession>
<proteinExistence type="predicted"/>
<dbReference type="EMBL" id="JAHKSW010000014">
    <property type="protein sequence ID" value="KAG7324649.1"/>
    <property type="molecule type" value="Genomic_DNA"/>
</dbReference>
<dbReference type="InterPro" id="IPR013106">
    <property type="entry name" value="Ig_V-set"/>
</dbReference>
<dbReference type="InterPro" id="IPR007110">
    <property type="entry name" value="Ig-like_dom"/>
</dbReference>
<feature type="transmembrane region" description="Helical" evidence="1">
    <location>
        <begin position="143"/>
        <end position="165"/>
    </location>
</feature>
<sequence length="226" mass="25175">MCRSVYLLVLVFSIYRIGLSSSSAVTVIAGENITLHCNISPSIEMFWYRHIDQELTMILSATEGILDKDLAANYNQDPDHFQMLFQNHSGHISLSLIIVDVRQSDIGLYYCGARREGTVAFARAVHLQFTDAVKYTSGSVQCWTPLIAVCCSFALMLTLCLSVIYKRGLPSSSCTKCVKDKDMKEADLHYASLRHSATPQTRNVSPANLNVIYDTVAKKVTNNPRV</sequence>
<name>A0A9D3SMF7_9TELE</name>
<comment type="caution">
    <text evidence="4">The sequence shown here is derived from an EMBL/GenBank/DDBJ whole genome shotgun (WGS) entry which is preliminary data.</text>
</comment>
<evidence type="ECO:0000313" key="5">
    <source>
        <dbReference type="Proteomes" id="UP000824219"/>
    </source>
</evidence>
<keyword evidence="2" id="KW-0732">Signal</keyword>
<dbReference type="InterPro" id="IPR013783">
    <property type="entry name" value="Ig-like_fold"/>
</dbReference>
<dbReference type="Proteomes" id="UP000824219">
    <property type="component" value="Linkage Group LG14"/>
</dbReference>
<dbReference type="OrthoDB" id="8871851at2759"/>
<keyword evidence="5" id="KW-1185">Reference proteome</keyword>
<dbReference type="CDD" id="cd00099">
    <property type="entry name" value="IgV"/>
    <property type="match status" value="1"/>
</dbReference>
<dbReference type="SMART" id="SM00409">
    <property type="entry name" value="IG"/>
    <property type="match status" value="1"/>
</dbReference>
<dbReference type="SUPFAM" id="SSF48726">
    <property type="entry name" value="Immunoglobulin"/>
    <property type="match status" value="1"/>
</dbReference>
<feature type="domain" description="Ig-like" evidence="3">
    <location>
        <begin position="30"/>
        <end position="128"/>
    </location>
</feature>
<evidence type="ECO:0000256" key="1">
    <source>
        <dbReference type="SAM" id="Phobius"/>
    </source>
</evidence>
<feature type="signal peptide" evidence="2">
    <location>
        <begin position="1"/>
        <end position="20"/>
    </location>
</feature>
<organism evidence="4 5">
    <name type="scientific">Hemibagrus wyckioides</name>
    <dbReference type="NCBI Taxonomy" id="337641"/>
    <lineage>
        <taxon>Eukaryota</taxon>
        <taxon>Metazoa</taxon>
        <taxon>Chordata</taxon>
        <taxon>Craniata</taxon>
        <taxon>Vertebrata</taxon>
        <taxon>Euteleostomi</taxon>
        <taxon>Actinopterygii</taxon>
        <taxon>Neopterygii</taxon>
        <taxon>Teleostei</taxon>
        <taxon>Ostariophysi</taxon>
        <taxon>Siluriformes</taxon>
        <taxon>Bagridae</taxon>
        <taxon>Hemibagrus</taxon>
    </lineage>
</organism>
<dbReference type="AlphaFoldDB" id="A0A9D3SMF7"/>
<evidence type="ECO:0000256" key="2">
    <source>
        <dbReference type="SAM" id="SignalP"/>
    </source>
</evidence>
<dbReference type="Gene3D" id="2.60.40.10">
    <property type="entry name" value="Immunoglobulins"/>
    <property type="match status" value="1"/>
</dbReference>